<evidence type="ECO:0000256" key="5">
    <source>
        <dbReference type="SAM" id="MobiDB-lite"/>
    </source>
</evidence>
<dbReference type="Proteomes" id="UP000007089">
    <property type="component" value="Chromosome"/>
</dbReference>
<evidence type="ECO:0000256" key="4">
    <source>
        <dbReference type="ARBA" id="ARBA00023136"/>
    </source>
</evidence>
<evidence type="ECO:0000256" key="1">
    <source>
        <dbReference type="ARBA" id="ARBA00004167"/>
    </source>
</evidence>
<keyword evidence="2" id="KW-0812">Transmembrane</keyword>
<feature type="region of interest" description="Disordered" evidence="5">
    <location>
        <begin position="137"/>
        <end position="160"/>
    </location>
</feature>
<feature type="compositionally biased region" description="Pro residues" evidence="5">
    <location>
        <begin position="143"/>
        <end position="153"/>
    </location>
</feature>
<dbReference type="PANTHER" id="PTHR36985:SF1">
    <property type="entry name" value="TRANSLOCATION AND ASSEMBLY MODULE SUBUNIT TAMB"/>
    <property type="match status" value="1"/>
</dbReference>
<proteinExistence type="predicted"/>
<feature type="domain" description="Translocation and assembly module TamB C-terminal" evidence="6">
    <location>
        <begin position="1155"/>
        <end position="1507"/>
    </location>
</feature>
<keyword evidence="3" id="KW-1133">Transmembrane helix</keyword>
<gene>
    <name evidence="7" type="ordered locus">A2cp1_0184</name>
</gene>
<dbReference type="GO" id="GO:0097347">
    <property type="term" value="C:TAM protein secretion complex"/>
    <property type="evidence" value="ECO:0007669"/>
    <property type="project" value="TreeGrafter"/>
</dbReference>
<evidence type="ECO:0000313" key="8">
    <source>
        <dbReference type="Proteomes" id="UP000007089"/>
    </source>
</evidence>
<evidence type="ECO:0000256" key="2">
    <source>
        <dbReference type="ARBA" id="ARBA00022692"/>
    </source>
</evidence>
<dbReference type="GO" id="GO:0009306">
    <property type="term" value="P:protein secretion"/>
    <property type="evidence" value="ECO:0007669"/>
    <property type="project" value="InterPro"/>
</dbReference>
<sequence>MGRGASIGAALGAVAGAVGWLLLGLAALAGVALSGAVLVASWGVGRPVVANALVRVADDALAGSFQLERITVLPRGGIELHGLRVFDPEGRLVLEVGRAAVFADLTRLRNRVIGVTAELDRPSVLVEEGEGGLSIARAFAPSHPSPPRPPGAPAPRDDGSGWTLRVERLTLRGGDLWWVDGDGATRLEAQALDLDARGVIGPRRARVQLRLRGAADLPVPGALALDVRLARDGDLLRVSVLRARHGDTVLEAIGEGDLARRSGRLAITRLGVDSEKLRALAPGVALGGDLAAAGYAESDGDVATAALHVAPRAGESRGGGDAAVAVRLDGSRSLGAEVALDALDPSRIWSGLPRGAVTLRARGGLSGTTLDDLRGRAQVSLARSTLRGGELGPGELTARADRGSWEVERLTLQAPGVAVLGSGRWREGAGVSGRISADAGDLARLAANLERLLGQALPPLAGRARVEATLSGTSRAPVLDGTVEGPHLAVGSFALHGAKGSGHVAGPFRAVTGRLHLTADRVRSGGAELARALLLDAELAAADARLDASADVPALGREPVAVQARALRTERGDEVILRELAIAYPGTRYALTAPARLSLTGPRVDRLELASGAQRIRLEGGIGARGALDARAEVEALRLEGLPVGVLPSGAGLAGELSAQASASGTTRRPVAQAHLTLAGARFRGLDGLRAVADAAWDGGARRARLELSAARAAGGTADVRLDLPLPLKGRPGEPVSARVRGEALPLGPILQAGGAALPASGEVSLEVALEGAIGAPSLRAEASLTGGAWDDLSAIGLGLTAEAPGERLTARLEATLEGRPAVSVRGEVPLDLSDLLTPPAAALRALRAGHAAVDARVPGLDLAALAGRLGLPDDLAGRLSGDARLEGTLSAPRGRAAFQVDGGAASGVSGLEVALEAEAGAHRVGATVRLAMGGVEVLRGEGSLAAAPERLLARGGLRSAPLSVVLVVPHASLARTSTSTLLVEGTVDARLTADGTLALPRLSLEAQGRGLQIEGRPLGDVTSQARWADGRGSARVTLAARAGGTLEATAAVDAPLGLDTRAADLRRAPAELALRARDLDLGFLPAVLSGWVRTASGKLQADVTARGPLARPSPRGTVRLADGRLAVSEYGDWTQIQVDASVTDDAVEIRRVAARRAHGSFEAHGALRGMGGPDARLEGRIVSRELPIMRAGMELATLDLQVDATGGYQPGALQVKLTVPRGTIRLPKRAPRALQPLERRRDIVVGRQPEPKRAPLPVPRGPGDRPFTLTAQLVAPGRLMVVSDNPRIRVELKANVTYELSGANDFATGTIEVVRGEVEPIGGRNFQIERGKVTFTGGPPRAALLDVEATYDNPVAKVTVAVAGPVSDPEIRLSSQPPMDDGQIALLIATGRTELKPGSGGVGTLTGEEAGRAALGAVATQAFKNLVADKLPLDTVAVDAGALRAGKYVTDKIYVGYTRRFDVQLEQGQNVNEVRVEYQITRRWTFESRYGDAQSGGASLIWSRDY</sequence>
<protein>
    <recommendedName>
        <fullName evidence="6">Translocation and assembly module TamB C-terminal domain-containing protein</fullName>
    </recommendedName>
</protein>
<dbReference type="EMBL" id="CP001359">
    <property type="protein sequence ID" value="ACL63543.1"/>
    <property type="molecule type" value="Genomic_DNA"/>
</dbReference>
<dbReference type="KEGG" id="acp:A2cp1_0184"/>
<name>B8J8U5_ANAD2</name>
<dbReference type="GO" id="GO:0005886">
    <property type="term" value="C:plasma membrane"/>
    <property type="evidence" value="ECO:0007669"/>
    <property type="project" value="InterPro"/>
</dbReference>
<dbReference type="RefSeq" id="WP_012631611.1">
    <property type="nucleotide sequence ID" value="NC_011891.1"/>
</dbReference>
<keyword evidence="4" id="KW-0472">Membrane</keyword>
<comment type="subcellular location">
    <subcellularLocation>
        <location evidence="1">Membrane</location>
        <topology evidence="1">Single-pass membrane protein</topology>
    </subcellularLocation>
</comment>
<evidence type="ECO:0000313" key="7">
    <source>
        <dbReference type="EMBL" id="ACL63543.1"/>
    </source>
</evidence>
<keyword evidence="8" id="KW-1185">Reference proteome</keyword>
<dbReference type="Pfam" id="PF04357">
    <property type="entry name" value="TamB"/>
    <property type="match status" value="1"/>
</dbReference>
<evidence type="ECO:0000259" key="6">
    <source>
        <dbReference type="Pfam" id="PF04357"/>
    </source>
</evidence>
<dbReference type="InterPro" id="IPR007452">
    <property type="entry name" value="TamB_C"/>
</dbReference>
<organism evidence="7 8">
    <name type="scientific">Anaeromyxobacter dehalogenans (strain ATCC BAA-258 / DSM 21875 / 2CP-1)</name>
    <dbReference type="NCBI Taxonomy" id="455488"/>
    <lineage>
        <taxon>Bacteria</taxon>
        <taxon>Pseudomonadati</taxon>
        <taxon>Myxococcota</taxon>
        <taxon>Myxococcia</taxon>
        <taxon>Myxococcales</taxon>
        <taxon>Cystobacterineae</taxon>
        <taxon>Anaeromyxobacteraceae</taxon>
        <taxon>Anaeromyxobacter</taxon>
    </lineage>
</organism>
<dbReference type="PANTHER" id="PTHR36985">
    <property type="entry name" value="TRANSLOCATION AND ASSEMBLY MODULE SUBUNIT TAMB"/>
    <property type="match status" value="1"/>
</dbReference>
<reference evidence="7" key="1">
    <citation type="submission" date="2009-01" db="EMBL/GenBank/DDBJ databases">
        <title>Complete sequence of Anaeromyxobacter dehalogenans 2CP-1.</title>
        <authorList>
            <consortium name="US DOE Joint Genome Institute"/>
            <person name="Lucas S."/>
            <person name="Copeland A."/>
            <person name="Lapidus A."/>
            <person name="Glavina del Rio T."/>
            <person name="Dalin E."/>
            <person name="Tice H."/>
            <person name="Bruce D."/>
            <person name="Goodwin L."/>
            <person name="Pitluck S."/>
            <person name="Saunders E."/>
            <person name="Brettin T."/>
            <person name="Detter J.C."/>
            <person name="Han C."/>
            <person name="Larimer F."/>
            <person name="Land M."/>
            <person name="Hauser L."/>
            <person name="Kyrpides N."/>
            <person name="Ovchinnikova G."/>
            <person name="Beliaev A.S."/>
            <person name="Richardson P."/>
        </authorList>
    </citation>
    <scope>NUCLEOTIDE SEQUENCE</scope>
    <source>
        <strain evidence="7">2CP-1</strain>
    </source>
</reference>
<dbReference type="HOGENOM" id="CLU_245205_0_0_7"/>
<accession>B8J8U5</accession>
<evidence type="ECO:0000256" key="3">
    <source>
        <dbReference type="ARBA" id="ARBA00022989"/>
    </source>
</evidence>